<dbReference type="STRING" id="547042.BACCOPRO_03219"/>
<dbReference type="Proteomes" id="UP000014073">
    <property type="component" value="Unassembled WGS sequence"/>
</dbReference>
<dbReference type="OrthoDB" id="1114838at2"/>
<keyword evidence="5" id="KW-1185">Reference proteome</keyword>
<dbReference type="EC" id="2.4.-.-" evidence="4"/>
<organism evidence="4 5">
    <name type="scientific">Phocaeicola coprophilus DSM 18228 = JCM 13818</name>
    <dbReference type="NCBI Taxonomy" id="547042"/>
    <lineage>
        <taxon>Bacteria</taxon>
        <taxon>Pseudomonadati</taxon>
        <taxon>Bacteroidota</taxon>
        <taxon>Bacteroidia</taxon>
        <taxon>Bacteroidales</taxon>
        <taxon>Bacteroidaceae</taxon>
        <taxon>Phocaeicola</taxon>
    </lineage>
</organism>
<dbReference type="PANTHER" id="PTHR22916">
    <property type="entry name" value="GLYCOSYLTRANSFERASE"/>
    <property type="match status" value="1"/>
</dbReference>
<dbReference type="InterPro" id="IPR001173">
    <property type="entry name" value="Glyco_trans_2-like"/>
</dbReference>
<protein>
    <submittedName>
        <fullName evidence="4">Glycosyltransferase, group 2 family protein</fullName>
        <ecNumber evidence="4">2.4.-.-</ecNumber>
    </submittedName>
</protein>
<evidence type="ECO:0000256" key="1">
    <source>
        <dbReference type="ARBA" id="ARBA00022676"/>
    </source>
</evidence>
<comment type="caution">
    <text evidence="4">The sequence shown here is derived from an EMBL/GenBank/DDBJ whole genome shotgun (WGS) entry which is preliminary data.</text>
</comment>
<dbReference type="Pfam" id="PF00535">
    <property type="entry name" value="Glycos_transf_2"/>
    <property type="match status" value="1"/>
</dbReference>
<keyword evidence="2 4" id="KW-0808">Transferase</keyword>
<accession>S0FCV3</accession>
<dbReference type="AlphaFoldDB" id="S0FCV3"/>
<dbReference type="HOGENOM" id="CLU_025996_25_0_10"/>
<dbReference type="EMBL" id="ACBW01000204">
    <property type="protein sequence ID" value="EEF77697.1"/>
    <property type="molecule type" value="Genomic_DNA"/>
</dbReference>
<name>S0FCV3_9BACT</name>
<reference evidence="4 5" key="1">
    <citation type="submission" date="2008-12" db="EMBL/GenBank/DDBJ databases">
        <authorList>
            <person name="Fulton L."/>
            <person name="Clifton S."/>
            <person name="Fulton B."/>
            <person name="Xu J."/>
            <person name="Minx P."/>
            <person name="Pepin K.H."/>
            <person name="Johnson M."/>
            <person name="Bhonagiri V."/>
            <person name="Nash W.E."/>
            <person name="Mardis E.R."/>
            <person name="Wilson R.K."/>
        </authorList>
    </citation>
    <scope>NUCLEOTIDE SEQUENCE [LARGE SCALE GENOMIC DNA]</scope>
    <source>
        <strain evidence="4 5">DSM 18228</strain>
    </source>
</reference>
<dbReference type="CDD" id="cd00761">
    <property type="entry name" value="Glyco_tranf_GTA_type"/>
    <property type="match status" value="1"/>
</dbReference>
<evidence type="ECO:0000256" key="2">
    <source>
        <dbReference type="ARBA" id="ARBA00022679"/>
    </source>
</evidence>
<evidence type="ECO:0000313" key="5">
    <source>
        <dbReference type="Proteomes" id="UP000014073"/>
    </source>
</evidence>
<dbReference type="Gene3D" id="3.90.550.10">
    <property type="entry name" value="Spore Coat Polysaccharide Biosynthesis Protein SpsA, Chain A"/>
    <property type="match status" value="1"/>
</dbReference>
<gene>
    <name evidence="4" type="ORF">BACCOPRO_03219</name>
</gene>
<dbReference type="GO" id="GO:0016758">
    <property type="term" value="F:hexosyltransferase activity"/>
    <property type="evidence" value="ECO:0007669"/>
    <property type="project" value="UniProtKB-ARBA"/>
</dbReference>
<evidence type="ECO:0000259" key="3">
    <source>
        <dbReference type="Pfam" id="PF00535"/>
    </source>
</evidence>
<dbReference type="SUPFAM" id="SSF53448">
    <property type="entry name" value="Nucleotide-diphospho-sugar transferases"/>
    <property type="match status" value="1"/>
</dbReference>
<sequence>MDCIIRKYIKMKYKVSVIIPIYGVEKFIGRCAEKLMQQTLKEVEYIFVNDATPDHSMEVLQEVLARYPERQDSMVITVHETNKGLPAARNTGLQMAQGEYIFHCDSDDFVEPDMLKTLYTEAIRHQADIVWCDWFLSFEKNERYMKQPSFDTSQEALKAMLGGGMKYNVWNKLVKRNLYTDYQVSFPSGYGMGEDMTMMLLFAHADKVLYVPKAFYHYVKLNTGAMSNVYSDKHKVELKHNVSRISALLTQVYGNTLEKEIAFLKLEAKFPFLLMGDVNFYRLWKEWYPEANRFILRNRNISGRSRWLQWCAWKNQFWLVWIYNWLFHIAYKILYR</sequence>
<proteinExistence type="predicted"/>
<feature type="domain" description="Glycosyltransferase 2-like" evidence="3">
    <location>
        <begin position="16"/>
        <end position="165"/>
    </location>
</feature>
<evidence type="ECO:0000313" key="4">
    <source>
        <dbReference type="EMBL" id="EEF77697.1"/>
    </source>
</evidence>
<keyword evidence="1 4" id="KW-0328">Glycosyltransferase</keyword>
<dbReference type="PANTHER" id="PTHR22916:SF51">
    <property type="entry name" value="GLYCOSYLTRANSFERASE EPSH-RELATED"/>
    <property type="match status" value="1"/>
</dbReference>
<dbReference type="InterPro" id="IPR029044">
    <property type="entry name" value="Nucleotide-diphossugar_trans"/>
</dbReference>
<dbReference type="eggNOG" id="COG1215">
    <property type="taxonomic scope" value="Bacteria"/>
</dbReference>